<comment type="caution">
    <text evidence="4">The sequence shown here is derived from an EMBL/GenBank/DDBJ whole genome shotgun (WGS) entry which is preliminary data.</text>
</comment>
<name>A0A4Y9R044_9BACT</name>
<evidence type="ECO:0000256" key="1">
    <source>
        <dbReference type="ARBA" id="ARBA00022679"/>
    </source>
</evidence>
<dbReference type="InterPro" id="IPR050385">
    <property type="entry name" value="Archaeal_FAD_synthase"/>
</dbReference>
<dbReference type="InterPro" id="IPR014729">
    <property type="entry name" value="Rossmann-like_a/b/a_fold"/>
</dbReference>
<dbReference type="NCBIfam" id="TIGR00125">
    <property type="entry name" value="cyt_tran_rel"/>
    <property type="match status" value="1"/>
</dbReference>
<evidence type="ECO:0000256" key="2">
    <source>
        <dbReference type="ARBA" id="ARBA00022695"/>
    </source>
</evidence>
<keyword evidence="1 4" id="KW-0808">Transferase</keyword>
<dbReference type="Pfam" id="PF01467">
    <property type="entry name" value="CTP_transf_like"/>
    <property type="match status" value="1"/>
</dbReference>
<reference evidence="4 5" key="1">
    <citation type="submission" date="2019-03" db="EMBL/GenBank/DDBJ databases">
        <title>Algoriphagus sp. nov, a new strain isolated from root system soil of mangrove plant Kandelia.</title>
        <authorList>
            <person name="Yin Q."/>
            <person name="Wang K."/>
            <person name="Song Z."/>
        </authorList>
    </citation>
    <scope>NUCLEOTIDE SEQUENCE [LARGE SCALE GENOMIC DNA]</scope>
    <source>
        <strain evidence="4 5">XY-J91</strain>
    </source>
</reference>
<gene>
    <name evidence="4" type="ORF">E4S40_01710</name>
</gene>
<keyword evidence="5" id="KW-1185">Reference proteome</keyword>
<dbReference type="SUPFAM" id="SSF52374">
    <property type="entry name" value="Nucleotidylyl transferase"/>
    <property type="match status" value="1"/>
</dbReference>
<accession>A0A4Y9R044</accession>
<dbReference type="EMBL" id="SPSB01000001">
    <property type="protein sequence ID" value="TFV97398.1"/>
    <property type="molecule type" value="Genomic_DNA"/>
</dbReference>
<evidence type="ECO:0000313" key="5">
    <source>
        <dbReference type="Proteomes" id="UP000297647"/>
    </source>
</evidence>
<dbReference type="PANTHER" id="PTHR43793">
    <property type="entry name" value="FAD SYNTHASE"/>
    <property type="match status" value="1"/>
</dbReference>
<feature type="domain" description="Cytidyltransferase-like" evidence="3">
    <location>
        <begin position="7"/>
        <end position="104"/>
    </location>
</feature>
<sequence>MKRGIIVSGYFNPLHKGHIEYFNNAKAAGDELIVIVNSDHQRALKGSKEFQLEDERMFIVSNIKSVDRVYLSIDQDRTVCETIRKVHQELGATYQLAFANGGDQNNQSIPEVPVCQELGIELLDGMGEKIQSSSWLLRS</sequence>
<dbReference type="Proteomes" id="UP000297647">
    <property type="component" value="Unassembled WGS sequence"/>
</dbReference>
<evidence type="ECO:0000313" key="4">
    <source>
        <dbReference type="EMBL" id="TFV97398.1"/>
    </source>
</evidence>
<evidence type="ECO:0000259" key="3">
    <source>
        <dbReference type="Pfam" id="PF01467"/>
    </source>
</evidence>
<dbReference type="InterPro" id="IPR004821">
    <property type="entry name" value="Cyt_trans-like"/>
</dbReference>
<organism evidence="4 5">
    <name type="scientific">Algoriphagus kandeliae</name>
    <dbReference type="NCBI Taxonomy" id="2562278"/>
    <lineage>
        <taxon>Bacteria</taxon>
        <taxon>Pseudomonadati</taxon>
        <taxon>Bacteroidota</taxon>
        <taxon>Cytophagia</taxon>
        <taxon>Cytophagales</taxon>
        <taxon>Cyclobacteriaceae</taxon>
        <taxon>Algoriphagus</taxon>
    </lineage>
</organism>
<dbReference type="GO" id="GO:0016779">
    <property type="term" value="F:nucleotidyltransferase activity"/>
    <property type="evidence" value="ECO:0007669"/>
    <property type="project" value="UniProtKB-KW"/>
</dbReference>
<dbReference type="RefSeq" id="WP_135069946.1">
    <property type="nucleotide sequence ID" value="NZ_SPSB01000001.1"/>
</dbReference>
<keyword evidence="2" id="KW-0548">Nucleotidyltransferase</keyword>
<dbReference type="OrthoDB" id="9802794at2"/>
<dbReference type="AlphaFoldDB" id="A0A4Y9R044"/>
<protein>
    <submittedName>
        <fullName evidence="4">Cytidyltransferase</fullName>
    </submittedName>
</protein>
<proteinExistence type="predicted"/>
<dbReference type="Gene3D" id="3.40.50.620">
    <property type="entry name" value="HUPs"/>
    <property type="match status" value="1"/>
</dbReference>
<dbReference type="PANTHER" id="PTHR43793:SF1">
    <property type="entry name" value="FAD SYNTHASE"/>
    <property type="match status" value="1"/>
</dbReference>